<dbReference type="RefSeq" id="WP_123715379.1">
    <property type="nucleotide sequence ID" value="NZ_MOAY01000030.1"/>
</dbReference>
<evidence type="ECO:0000256" key="3">
    <source>
        <dbReference type="ARBA" id="ARBA00023237"/>
    </source>
</evidence>
<evidence type="ECO:0000313" key="8">
    <source>
        <dbReference type="Proteomes" id="UP000284656"/>
    </source>
</evidence>
<dbReference type="EMBL" id="MOAY01000030">
    <property type="protein sequence ID" value="ROM53282.1"/>
    <property type="molecule type" value="Genomic_DNA"/>
</dbReference>
<dbReference type="PROSITE" id="PS51123">
    <property type="entry name" value="OMPA_2"/>
    <property type="match status" value="1"/>
</dbReference>
<feature type="domain" description="OmpA-like" evidence="6">
    <location>
        <begin position="174"/>
        <end position="302"/>
    </location>
</feature>
<evidence type="ECO:0000256" key="2">
    <source>
        <dbReference type="ARBA" id="ARBA00023136"/>
    </source>
</evidence>
<evidence type="ECO:0000256" key="5">
    <source>
        <dbReference type="SAM" id="SignalP"/>
    </source>
</evidence>
<name>A0A423FAJ6_9PSED</name>
<dbReference type="PANTHER" id="PTHR30329:SF21">
    <property type="entry name" value="LIPOPROTEIN YIAD-RELATED"/>
    <property type="match status" value="1"/>
</dbReference>
<dbReference type="InterPro" id="IPR006664">
    <property type="entry name" value="OMP_bac"/>
</dbReference>
<keyword evidence="5" id="KW-0732">Signal</keyword>
<feature type="signal peptide" evidence="5">
    <location>
        <begin position="1"/>
        <end position="25"/>
    </location>
</feature>
<protein>
    <recommendedName>
        <fullName evidence="6">OmpA-like domain-containing protein</fullName>
    </recommendedName>
</protein>
<gene>
    <name evidence="7" type="ORF">BK648_06920</name>
</gene>
<evidence type="ECO:0000313" key="7">
    <source>
        <dbReference type="EMBL" id="ROM53282.1"/>
    </source>
</evidence>
<evidence type="ECO:0000256" key="4">
    <source>
        <dbReference type="PROSITE-ProRule" id="PRU00473"/>
    </source>
</evidence>
<keyword evidence="3" id="KW-0998">Cell outer membrane</keyword>
<dbReference type="SUPFAM" id="SSF103088">
    <property type="entry name" value="OmpA-like"/>
    <property type="match status" value="1"/>
</dbReference>
<dbReference type="AlphaFoldDB" id="A0A423FAJ6"/>
<dbReference type="Proteomes" id="UP000284656">
    <property type="component" value="Unassembled WGS sequence"/>
</dbReference>
<dbReference type="Pfam" id="PF00691">
    <property type="entry name" value="OmpA"/>
    <property type="match status" value="1"/>
</dbReference>
<comment type="subcellular location">
    <subcellularLocation>
        <location evidence="1">Cell outer membrane</location>
    </subcellularLocation>
</comment>
<dbReference type="InterPro" id="IPR006665">
    <property type="entry name" value="OmpA-like"/>
</dbReference>
<proteinExistence type="predicted"/>
<feature type="chain" id="PRO_5019119334" description="OmpA-like domain-containing protein" evidence="5">
    <location>
        <begin position="26"/>
        <end position="305"/>
    </location>
</feature>
<evidence type="ECO:0000259" key="6">
    <source>
        <dbReference type="PROSITE" id="PS51123"/>
    </source>
</evidence>
<organism evidence="7 8">
    <name type="scientific">Pseudomonas poae</name>
    <dbReference type="NCBI Taxonomy" id="200451"/>
    <lineage>
        <taxon>Bacteria</taxon>
        <taxon>Pseudomonadati</taxon>
        <taxon>Pseudomonadota</taxon>
        <taxon>Gammaproteobacteria</taxon>
        <taxon>Pseudomonadales</taxon>
        <taxon>Pseudomonadaceae</taxon>
        <taxon>Pseudomonas</taxon>
    </lineage>
</organism>
<dbReference type="PROSITE" id="PS01068">
    <property type="entry name" value="OMPA_1"/>
    <property type="match status" value="1"/>
</dbReference>
<reference evidence="7 8" key="1">
    <citation type="submission" date="2016-10" db="EMBL/GenBank/DDBJ databases">
        <title>Comparative genome analysis of multiple Pseudomonas spp. focuses on biocontrol and plant growth promoting traits.</title>
        <authorList>
            <person name="Tao X.-Y."/>
            <person name="Taylor C.G."/>
        </authorList>
    </citation>
    <scope>NUCLEOTIDE SEQUENCE [LARGE SCALE GENOMIC DNA]</scope>
    <source>
        <strain evidence="7 8">29G9</strain>
    </source>
</reference>
<dbReference type="GO" id="GO:0009279">
    <property type="term" value="C:cell outer membrane"/>
    <property type="evidence" value="ECO:0007669"/>
    <property type="project" value="UniProtKB-SubCell"/>
</dbReference>
<comment type="caution">
    <text evidence="7">The sequence shown here is derived from an EMBL/GenBank/DDBJ whole genome shotgun (WGS) entry which is preliminary data.</text>
</comment>
<evidence type="ECO:0000256" key="1">
    <source>
        <dbReference type="ARBA" id="ARBA00004442"/>
    </source>
</evidence>
<dbReference type="PANTHER" id="PTHR30329">
    <property type="entry name" value="STATOR ELEMENT OF FLAGELLAR MOTOR COMPLEX"/>
    <property type="match status" value="1"/>
</dbReference>
<dbReference type="InterPro" id="IPR050330">
    <property type="entry name" value="Bact_OuterMem_StrucFunc"/>
</dbReference>
<keyword evidence="2 4" id="KW-0472">Membrane</keyword>
<dbReference type="PRINTS" id="PR01021">
    <property type="entry name" value="OMPADOMAIN"/>
</dbReference>
<dbReference type="InterPro" id="IPR036737">
    <property type="entry name" value="OmpA-like_sf"/>
</dbReference>
<dbReference type="Gene3D" id="3.30.1330.60">
    <property type="entry name" value="OmpA-like domain"/>
    <property type="match status" value="1"/>
</dbReference>
<sequence>MKAIKPRLLAAALVGAGVFTLNASAAISEKAFGPQYEPVAAISPSQAQVVYYREVANNQRPDAAHIYIDGEFHTGLLPGGYTRFCVAPGRHTLNAVMGDAPLYRGKTELKSIAKLEGGKTYFLRVLSDGSNMSSGGVSRKEAEKQLSHTRLQVHALSRASAIQACDLQATTSAPIYKDYALSGDVLFEFGKSSREDITAAGRRAIAELISQLHREHTVLERILVIGHTDLIGSQSANYMLGQRRASTVRQLLIDGGIPIHVLRASSVGSSEPLVSNCQGSREERIACNAPNRRVIVRVDISSAQN</sequence>
<accession>A0A423FAJ6</accession>
<dbReference type="CDD" id="cd07185">
    <property type="entry name" value="OmpA_C-like"/>
    <property type="match status" value="1"/>
</dbReference>
<dbReference type="InterPro" id="IPR006690">
    <property type="entry name" value="OMPA-like_CS"/>
</dbReference>